<dbReference type="Proteomes" id="UP001230649">
    <property type="component" value="Unassembled WGS sequence"/>
</dbReference>
<sequence length="837" mass="88855">MRAKVVEISWHDTQPVYSCDFQPIPPTQLKRILPFPQPHHTHVTPSNSTGDASQGSGTPNISLKHGPSPSLTPGPSSLQAERSTSQSGGTADAGEVKASSVPSSTSAAAMANRQYRLATAGADKNVRIWMVYPNVVTHVAPNAQQITPHPPRIVYLSTLKRHTAAVNVVRWSPNGQILASAGDDGLIILWVPSDLPPSNFGEESAEEMGDKEFWRDKRAIKSVSLFEVPLHRADFWTLLRSVTKQEIYDIAWSPDGKYIIAGSTDNLAQVFSVADGSCVHQIQDHAHYVQGVAWDPLNEFIATQSSDRTVQVHSVSQRNNTLTIHPTSRDRSGKAASHSVMEIRNSRAPSFSMVRPSVGRRSSTVSDAGSTMTVGSELPDPIAIPPIPSSLTATVPATLLSNMNPPSNKPSSRRSSFSSTAAAGSPLLAARDSFRGGRSPSPAPLPAIRPAPLTTQSINQKLYGDELATNFFRRLTFSPDGGLLFTPAGQIEEPHWPSASAASEDDSSIPKPKTNAIDGSKSTVYIYSRANLARPPIAHLPGHKTITVAVRFSPIFYDLRPMTDSAPPPKKIILDKKNPNPVQVSIEMLPPPVPSLQTPTPSASMFALPYRLMYAVAAQDSVLLYDTQQAGPIAIFKGLHYSAFTDVAWSPAGDSLVLTSSDGYCSIVVFDAAELGTLHPTQQHHRQLQAIAQSHSSGHISTSHSLPPSPAPGHTIPGSTAISSRMDKDGSTSSIGSAMPTPAGSFHLPGLTTPITDATHITTSTSDPKPSGIDGLPVGTAGQAPPTPRASAPGSPATLVASTSGNSTGSVKRAGEAAETDASGKPKKRRIELTRVE</sequence>
<evidence type="ECO:0000313" key="2">
    <source>
        <dbReference type="Proteomes" id="UP001230649"/>
    </source>
</evidence>
<reference evidence="1" key="1">
    <citation type="submission" date="2023-04" db="EMBL/GenBank/DDBJ databases">
        <title>Draft Genome sequencing of Naganishia species isolated from polar environments using Oxford Nanopore Technology.</title>
        <authorList>
            <person name="Leo P."/>
            <person name="Venkateswaran K."/>
        </authorList>
    </citation>
    <scope>NUCLEOTIDE SEQUENCE</scope>
    <source>
        <strain evidence="1">MNA-CCFEE 5262</strain>
    </source>
</reference>
<dbReference type="EMBL" id="JASBWS010000004">
    <property type="protein sequence ID" value="KAJ9116201.1"/>
    <property type="molecule type" value="Genomic_DNA"/>
</dbReference>
<protein>
    <submittedName>
        <fullName evidence="1">Uncharacterized protein</fullName>
    </submittedName>
</protein>
<accession>A0ACC2WZI0</accession>
<gene>
    <name evidence="1" type="ORF">QFC20_000881</name>
</gene>
<keyword evidence="2" id="KW-1185">Reference proteome</keyword>
<comment type="caution">
    <text evidence="1">The sequence shown here is derived from an EMBL/GenBank/DDBJ whole genome shotgun (WGS) entry which is preliminary data.</text>
</comment>
<evidence type="ECO:0000313" key="1">
    <source>
        <dbReference type="EMBL" id="KAJ9116201.1"/>
    </source>
</evidence>
<proteinExistence type="predicted"/>
<organism evidence="1 2">
    <name type="scientific">Naganishia adeliensis</name>
    <dbReference type="NCBI Taxonomy" id="92952"/>
    <lineage>
        <taxon>Eukaryota</taxon>
        <taxon>Fungi</taxon>
        <taxon>Dikarya</taxon>
        <taxon>Basidiomycota</taxon>
        <taxon>Agaricomycotina</taxon>
        <taxon>Tremellomycetes</taxon>
        <taxon>Filobasidiales</taxon>
        <taxon>Filobasidiaceae</taxon>
        <taxon>Naganishia</taxon>
    </lineage>
</organism>
<name>A0ACC2WZI0_9TREE</name>